<accession>A0A0F7SZ44</accession>
<dbReference type="PANTHER" id="PTHR38705:SF1">
    <property type="entry name" value="PROTEIN RDS1"/>
    <property type="match status" value="1"/>
</dbReference>
<name>A0A0F7SZ44_PHARH</name>
<evidence type="ECO:0008006" key="2">
    <source>
        <dbReference type="Google" id="ProtNLM"/>
    </source>
</evidence>
<proteinExistence type="predicted"/>
<evidence type="ECO:0000313" key="1">
    <source>
        <dbReference type="EMBL" id="CED85588.1"/>
    </source>
</evidence>
<organism evidence="1">
    <name type="scientific">Phaffia rhodozyma</name>
    <name type="common">Yeast</name>
    <name type="synonym">Xanthophyllomyces dendrorhous</name>
    <dbReference type="NCBI Taxonomy" id="264483"/>
    <lineage>
        <taxon>Eukaryota</taxon>
        <taxon>Fungi</taxon>
        <taxon>Dikarya</taxon>
        <taxon>Basidiomycota</taxon>
        <taxon>Agaricomycotina</taxon>
        <taxon>Tremellomycetes</taxon>
        <taxon>Cystofilobasidiales</taxon>
        <taxon>Mrakiaceae</taxon>
        <taxon>Phaffia</taxon>
    </lineage>
</organism>
<sequence>MLTIKLPSDQILPVEVGWTVRWDDEVEGCWTNHRQAHVTSRSILEMIANVLLAALPILSALNGVAAAPVNGSIYAPPPPPGGVDTNATSPAPVYAPDSDFDYQSLALALHQEWIELDLFHYGLATFSDAEFDEYGINAEQRSLIQFMANQEVGHATLISNIVGGYPGGAPKQCTYKYNFTTVPEFVDFCQRLTRWGESGVYGFLPHLDSRPAAQLLLQSISTEARQQMIFRQLSGLFPMPVYFEAGIPQTFAWTLLSPYIVSCPAENTPIAFNIFPSLTVVNGPSGIDEAFQKLPYPTGGPAITHNRTALSYPGRLVELAWETPGQVVGPYNQTTAIGDLVTTNASAPLYVAWTSQLNTTYTLLTVTGNGTGTTIQPNGTVFDSTPDDAIVNGTSFVTIVSEQLPVTSYNLSLINDYVVAGPSIYQAS</sequence>
<dbReference type="AlphaFoldDB" id="A0A0F7SZ44"/>
<dbReference type="Pfam" id="PF13668">
    <property type="entry name" value="Ferritin_2"/>
    <property type="match status" value="1"/>
</dbReference>
<reference evidence="1" key="1">
    <citation type="submission" date="2014-08" db="EMBL/GenBank/DDBJ databases">
        <authorList>
            <person name="Sharma Rahul"/>
            <person name="Thines Marco"/>
        </authorList>
    </citation>
    <scope>NUCLEOTIDE SEQUENCE</scope>
</reference>
<dbReference type="PANTHER" id="PTHR38705">
    <property type="entry name" value="PROTEIN RDS1"/>
    <property type="match status" value="1"/>
</dbReference>
<dbReference type="InterPro" id="IPR039254">
    <property type="entry name" value="Rds1"/>
</dbReference>
<dbReference type="EMBL" id="LN483332">
    <property type="protein sequence ID" value="CED85588.1"/>
    <property type="molecule type" value="Genomic_DNA"/>
</dbReference>
<protein>
    <recommendedName>
        <fullName evidence="2">Protein rds1</fullName>
    </recommendedName>
</protein>